<dbReference type="Proteomes" id="UP000321523">
    <property type="component" value="Unassembled WGS sequence"/>
</dbReference>
<evidence type="ECO:0000313" key="2">
    <source>
        <dbReference type="EMBL" id="GEO43458.1"/>
    </source>
</evidence>
<dbReference type="InterPro" id="IPR045936">
    <property type="entry name" value="DUF6356"/>
</dbReference>
<proteinExistence type="predicted"/>
<dbReference type="OrthoDB" id="7652114at2"/>
<keyword evidence="1" id="KW-0812">Transmembrane</keyword>
<accession>A0A512E3Z3</accession>
<keyword evidence="3" id="KW-1185">Reference proteome</keyword>
<evidence type="ECO:0000313" key="3">
    <source>
        <dbReference type="Proteomes" id="UP000321523"/>
    </source>
</evidence>
<reference evidence="2 3" key="1">
    <citation type="submission" date="2019-07" db="EMBL/GenBank/DDBJ databases">
        <title>Whole genome shotgun sequence of Skermanella aerolata NBRC 106429.</title>
        <authorList>
            <person name="Hosoyama A."/>
            <person name="Uohara A."/>
            <person name="Ohji S."/>
            <person name="Ichikawa N."/>
        </authorList>
    </citation>
    <scope>NUCLEOTIDE SEQUENCE [LARGE SCALE GENOMIC DNA]</scope>
    <source>
        <strain evidence="2 3">NBRC 106429</strain>
    </source>
</reference>
<dbReference type="EMBL" id="BJYZ01000088">
    <property type="protein sequence ID" value="GEO43458.1"/>
    <property type="molecule type" value="Genomic_DNA"/>
</dbReference>
<evidence type="ECO:0000256" key="1">
    <source>
        <dbReference type="SAM" id="Phobius"/>
    </source>
</evidence>
<dbReference type="RefSeq" id="WP_044436510.1">
    <property type="nucleotide sequence ID" value="NZ_BJYZ01000088.1"/>
</dbReference>
<dbReference type="Pfam" id="PF19883">
    <property type="entry name" value="DUF6356"/>
    <property type="match status" value="1"/>
</dbReference>
<sequence>MIRLMTEHPSSVGESYLEHLVFATSFGASMIVGGLACCVHGVLPFLCTSTGSRTVLALHGCIRSRGGRGVPHSTSQEAGTTSIVAAEYVI</sequence>
<comment type="caution">
    <text evidence="2">The sequence shown here is derived from an EMBL/GenBank/DDBJ whole genome shotgun (WGS) entry which is preliminary data.</text>
</comment>
<keyword evidence="1" id="KW-1133">Transmembrane helix</keyword>
<name>A0A512E3Z3_9PROT</name>
<keyword evidence="1" id="KW-0472">Membrane</keyword>
<organism evidence="2 3">
    <name type="scientific">Skermanella aerolata</name>
    <dbReference type="NCBI Taxonomy" id="393310"/>
    <lineage>
        <taxon>Bacteria</taxon>
        <taxon>Pseudomonadati</taxon>
        <taxon>Pseudomonadota</taxon>
        <taxon>Alphaproteobacteria</taxon>
        <taxon>Rhodospirillales</taxon>
        <taxon>Azospirillaceae</taxon>
        <taxon>Skermanella</taxon>
    </lineage>
</organism>
<dbReference type="AlphaFoldDB" id="A0A512E3Z3"/>
<gene>
    <name evidence="2" type="ORF">SAE02_76060</name>
</gene>
<feature type="transmembrane region" description="Helical" evidence="1">
    <location>
        <begin position="20"/>
        <end position="43"/>
    </location>
</feature>
<protein>
    <submittedName>
        <fullName evidence="2">Type 1 capsular polysaccharide biosynthesis protein J</fullName>
    </submittedName>
</protein>